<dbReference type="InterPro" id="IPR007569">
    <property type="entry name" value="DUF559"/>
</dbReference>
<dbReference type="InterPro" id="IPR011335">
    <property type="entry name" value="Restrct_endonuc-II-like"/>
</dbReference>
<sequence>MPINLTVAAKELRKNSTDAERLLWRHLKAKQVHGLKFRRQEQIGRFIADFVCYETRLIIEADGGQHAVEKEKDEERTQWLNSQGFTVLRFWNNEILTNIEGVMEIIEMRCINRSSTTPLPTPLPLRGEGA</sequence>
<gene>
    <name evidence="2" type="ORF">KJB30_17650</name>
</gene>
<dbReference type="EMBL" id="JAHDYS010000030">
    <property type="protein sequence ID" value="MBT1073608.1"/>
    <property type="molecule type" value="Genomic_DNA"/>
</dbReference>
<dbReference type="CDD" id="cd01038">
    <property type="entry name" value="Endonuclease_DUF559"/>
    <property type="match status" value="1"/>
</dbReference>
<dbReference type="Pfam" id="PF04480">
    <property type="entry name" value="DUF559"/>
    <property type="match status" value="1"/>
</dbReference>
<keyword evidence="2" id="KW-0378">Hydrolase</keyword>
<dbReference type="GO" id="GO:0004519">
    <property type="term" value="F:endonuclease activity"/>
    <property type="evidence" value="ECO:0007669"/>
    <property type="project" value="UniProtKB-KW"/>
</dbReference>
<dbReference type="RefSeq" id="WP_214301693.1">
    <property type="nucleotide sequence ID" value="NZ_JAHDYS010000030.1"/>
</dbReference>
<comment type="caution">
    <text evidence="2">The sequence shown here is derived from an EMBL/GenBank/DDBJ whole genome shotgun (WGS) entry which is preliminary data.</text>
</comment>
<protein>
    <submittedName>
        <fullName evidence="2">Endonuclease domain-containing protein</fullName>
    </submittedName>
</protein>
<dbReference type="Proteomes" id="UP000784128">
    <property type="component" value="Unassembled WGS sequence"/>
</dbReference>
<keyword evidence="3" id="KW-1185">Reference proteome</keyword>
<dbReference type="PANTHER" id="PTHR38590">
    <property type="entry name" value="BLL0828 PROTEIN"/>
    <property type="match status" value="1"/>
</dbReference>
<evidence type="ECO:0000259" key="1">
    <source>
        <dbReference type="Pfam" id="PF04480"/>
    </source>
</evidence>
<feature type="domain" description="DUF559" evidence="1">
    <location>
        <begin position="5"/>
        <end position="108"/>
    </location>
</feature>
<evidence type="ECO:0000313" key="2">
    <source>
        <dbReference type="EMBL" id="MBT1073608.1"/>
    </source>
</evidence>
<proteinExistence type="predicted"/>
<name>A0ABS5UD15_9BACT</name>
<keyword evidence="2" id="KW-0540">Nuclease</keyword>
<organism evidence="2 3">
    <name type="scientific">Pelotalea chapellei</name>
    <dbReference type="NCBI Taxonomy" id="44671"/>
    <lineage>
        <taxon>Bacteria</taxon>
        <taxon>Pseudomonadati</taxon>
        <taxon>Thermodesulfobacteriota</taxon>
        <taxon>Desulfuromonadia</taxon>
        <taxon>Geobacterales</taxon>
        <taxon>Geobacteraceae</taxon>
        <taxon>Pelotalea</taxon>
    </lineage>
</organism>
<dbReference type="InterPro" id="IPR047216">
    <property type="entry name" value="Endonuclease_DUF559_bact"/>
</dbReference>
<dbReference type="Gene3D" id="3.40.960.10">
    <property type="entry name" value="VSR Endonuclease"/>
    <property type="match status" value="1"/>
</dbReference>
<reference evidence="2 3" key="1">
    <citation type="submission" date="2021-05" db="EMBL/GenBank/DDBJ databases">
        <title>The draft genome of Geobacter chapellei DSM 13688.</title>
        <authorList>
            <person name="Xu Z."/>
            <person name="Masuda Y."/>
            <person name="Itoh H."/>
            <person name="Senoo K."/>
        </authorList>
    </citation>
    <scope>NUCLEOTIDE SEQUENCE [LARGE SCALE GENOMIC DNA]</scope>
    <source>
        <strain evidence="2 3">DSM 13688</strain>
    </source>
</reference>
<accession>A0ABS5UD15</accession>
<evidence type="ECO:0000313" key="3">
    <source>
        <dbReference type="Proteomes" id="UP000784128"/>
    </source>
</evidence>
<dbReference type="PANTHER" id="PTHR38590:SF1">
    <property type="entry name" value="BLL0828 PROTEIN"/>
    <property type="match status" value="1"/>
</dbReference>
<keyword evidence="2" id="KW-0255">Endonuclease</keyword>
<dbReference type="SUPFAM" id="SSF52980">
    <property type="entry name" value="Restriction endonuclease-like"/>
    <property type="match status" value="1"/>
</dbReference>